<dbReference type="SUPFAM" id="SSF52025">
    <property type="entry name" value="PA domain"/>
    <property type="match status" value="1"/>
</dbReference>
<evidence type="ECO:0000313" key="17">
    <source>
        <dbReference type="EMBL" id="PRT72955.1"/>
    </source>
</evidence>
<evidence type="ECO:0000256" key="6">
    <source>
        <dbReference type="ARBA" id="ARBA00022801"/>
    </source>
</evidence>
<dbReference type="Gene3D" id="3.50.30.30">
    <property type="match status" value="1"/>
</dbReference>
<name>A0A2T0GA70_STRAP</name>
<dbReference type="InterPro" id="IPR000209">
    <property type="entry name" value="Peptidase_S8/S53_dom"/>
</dbReference>
<reference evidence="17 18" key="1">
    <citation type="journal article" date="1993" name="J. Dent. Res.">
        <title>The isolation and characterization of milleri group streptococci from dental periapical abscesses.</title>
        <authorList>
            <person name="Fisher L.E."/>
            <person name="Russell R.R."/>
        </authorList>
    </citation>
    <scope>NUCLEOTIDE SEQUENCE [LARGE SCALE GENOMIC DNA]</scope>
    <source>
        <strain evidence="17 18">OUP21</strain>
    </source>
</reference>
<feature type="domain" description="Peptidase S8/S53" evidence="13">
    <location>
        <begin position="186"/>
        <end position="650"/>
    </location>
</feature>
<dbReference type="Proteomes" id="UP000238573">
    <property type="component" value="Unassembled WGS sequence"/>
</dbReference>
<feature type="signal peptide" evidence="12">
    <location>
        <begin position="1"/>
        <end position="33"/>
    </location>
</feature>
<dbReference type="InterPro" id="IPR009063">
    <property type="entry name" value="Ig/albumin-bd_sf"/>
</dbReference>
<dbReference type="InterPro" id="IPR013783">
    <property type="entry name" value="Ig-like_fold"/>
</dbReference>
<dbReference type="InterPro" id="IPR022398">
    <property type="entry name" value="Peptidase_S8_His-AS"/>
</dbReference>
<dbReference type="GO" id="GO:0016020">
    <property type="term" value="C:membrane"/>
    <property type="evidence" value="ECO:0007669"/>
    <property type="project" value="InterPro"/>
</dbReference>
<evidence type="ECO:0000259" key="13">
    <source>
        <dbReference type="Pfam" id="PF00082"/>
    </source>
</evidence>
<proteinExistence type="inferred from homology"/>
<dbReference type="GO" id="GO:0004252">
    <property type="term" value="F:serine-type endopeptidase activity"/>
    <property type="evidence" value="ECO:0007669"/>
    <property type="project" value="UniProtKB-UniRule"/>
</dbReference>
<dbReference type="Gene3D" id="2.60.40.1710">
    <property type="entry name" value="Subtilisin-like superfamily"/>
    <property type="match status" value="1"/>
</dbReference>
<dbReference type="PANTHER" id="PTHR43399:SF4">
    <property type="entry name" value="CELL WALL-ASSOCIATED PROTEASE"/>
    <property type="match status" value="1"/>
</dbReference>
<keyword evidence="4 12" id="KW-0732">Signal</keyword>
<dbReference type="InterPro" id="IPR051048">
    <property type="entry name" value="Peptidase_S8/S53_subtilisin"/>
</dbReference>
<keyword evidence="6 9" id="KW-0378">Hydrolase</keyword>
<evidence type="ECO:0000256" key="12">
    <source>
        <dbReference type="SAM" id="SignalP"/>
    </source>
</evidence>
<dbReference type="PROSITE" id="PS00137">
    <property type="entry name" value="SUBTILASE_HIS"/>
    <property type="match status" value="1"/>
</dbReference>
<dbReference type="CDD" id="cd02133">
    <property type="entry name" value="PA_C5a_like"/>
    <property type="match status" value="1"/>
</dbReference>
<organism evidence="17 18">
    <name type="scientific">Streptococcus anginosus</name>
    <dbReference type="NCBI Taxonomy" id="1328"/>
    <lineage>
        <taxon>Bacteria</taxon>
        <taxon>Bacillati</taxon>
        <taxon>Bacillota</taxon>
        <taxon>Bacilli</taxon>
        <taxon>Lactobacillales</taxon>
        <taxon>Streptococcaceae</taxon>
        <taxon>Streptococcus</taxon>
        <taxon>Streptococcus anginosus group</taxon>
    </lineage>
</organism>
<dbReference type="GO" id="GO:0006508">
    <property type="term" value="P:proteolysis"/>
    <property type="evidence" value="ECO:0007669"/>
    <property type="project" value="UniProtKB-KW"/>
</dbReference>
<keyword evidence="5" id="KW-0677">Repeat</keyword>
<dbReference type="SUPFAM" id="SSF52743">
    <property type="entry name" value="Subtilisin-like"/>
    <property type="match status" value="1"/>
</dbReference>
<dbReference type="Gene3D" id="3.40.50.200">
    <property type="entry name" value="Peptidase S8/S53 domain"/>
    <property type="match status" value="1"/>
</dbReference>
<dbReference type="InterPro" id="IPR034216">
    <property type="entry name" value="C5a_Peptidase"/>
</dbReference>
<evidence type="ECO:0000256" key="5">
    <source>
        <dbReference type="ARBA" id="ARBA00022737"/>
    </source>
</evidence>
<dbReference type="InterPro" id="IPR036852">
    <property type="entry name" value="Peptidase_S8/S53_dom_sf"/>
</dbReference>
<evidence type="ECO:0000256" key="1">
    <source>
        <dbReference type="ARBA" id="ARBA00011073"/>
    </source>
</evidence>
<dbReference type="InterPro" id="IPR003137">
    <property type="entry name" value="PA_domain"/>
</dbReference>
<feature type="region of interest" description="Disordered" evidence="11">
    <location>
        <begin position="57"/>
        <end position="170"/>
    </location>
</feature>
<dbReference type="EMBL" id="PVSZ01000001">
    <property type="protein sequence ID" value="PRT72955.1"/>
    <property type="molecule type" value="Genomic_DNA"/>
</dbReference>
<evidence type="ECO:0000256" key="7">
    <source>
        <dbReference type="ARBA" id="ARBA00022825"/>
    </source>
</evidence>
<feature type="compositionally biased region" description="Low complexity" evidence="11">
    <location>
        <begin position="77"/>
        <end position="109"/>
    </location>
</feature>
<dbReference type="CDD" id="cd07475">
    <property type="entry name" value="Peptidases_S8_C5a_Peptidase"/>
    <property type="match status" value="1"/>
</dbReference>
<sequence>MQKQRFSLRKYKFGLASVVLGTFLVIGAARVQAEEQVAAKPVVAQETNVATITEAAAQSATASENTESEAEKTDSSVATPAETPQQTATAQVAEVTSSSPSEVSSNAEEQPAPEDTSATKKESTSASQPKATSTEAESTSVTNSSAAPTTKAEPAETPASNEARPASVSSNEIIKVPQTWHQGYKGEGTVVAIIDSGLDVHHEVLRITDPSKGKYKTESEMEAVKRAAGIDYGKWYNDKVVYAYDYMDGDDNIKEKDTSSHGMHVTGIATGNPDKKSANGEYVYGVAPEAQVMFMRVFSDRSGTTSSAIYAKAIDDAVALGADSINMSLGSSTDSTVNADPSIVDAIKRARAKGVSVLISAGNSNTFGYGYDKPLAENPDYGLVGNPSTVEDSISVASVNNTVVTEEVFHVLGLENNAELNHGKFTYAAAETEGQFEKGKRYEYVDAGLGREEDFSGVDVKGKLALVQRGSITFAEKANNALKHGATGILVYNNVAGANVTMALDGEGKKNPAVFISKEYGEALKAGRYKLVFNGAMANQPNPEAKEMSDFSSWGVTTDGQLKPDVTAPGGSIFSSLNDNTYGNMSGTSMAAPHVAGVAALVKQYLLKKYPDKSPAEISELVKALIMSTAKPHVNKETGTYTSPRQQGAGIVDTAAAVSTDLYVTGENNYPSVSLGNVKDEFTFDVTVHNLSDKDRTLKMIANTNTDNVKDGRFTLTPRKLTETVWPEITVKAHSSERVTVKVNTSKFAEELSKLMPNGYFLEGFVRFVDPADDGDVVSLPFMGFRGEFQNLPAAEKPIYNLVREGKSGFYYDVPKDKSVSAGDNVSAILTTANETLYSTGQTTARSPIVLGAVENEQDTNVLQLDANGNVRLAFSPNNDGNKDLIQYRSVFYRNFANLTASVYASTDTDYRSPIWKSSKALDGRKNYFDSKGPKSYVVENTVWDGRDSSGNAVKDGLYTYVIRYMPDVPGANEQAVAFQLQIDTQKPVITSGYITNTNGVETFVARQVKDEGDGGILRKSLFYLQPDKNNSVLYQARDTLGNVRIYERRVCIATNQDGSYTLPKGVEKTNIFYLVEDFAGNKDVISLAKLVGDENSGRIRVALVDAESHKDLDTSFVYRIKDANGNYVNLDKGNDINFLGFGHYVAELFTYDKGGLKLYSPQTQEFDLTVEDSFKTIEFLAKEIVYAPLSVAFNQAVPKNTSVVLKNADGDLLVLPMQKYGQNAFGKTVAVGRYTVLVKLPAGYELWDENPTVEVFESQNNLLKLAVIIKTQLLAAVNKQASLVASAQYYNAAAEKRTAYNQAYAVAQAAVAGKLTQAEVDKVLAALNTASNDLDGKDSDIASVKQAIAAYGAMTKTGCYANATEKYRRNYDQAFQAVALLLAQERVTQEQIDTVLAKLKAAEQRLNGKATNFSSLQKLVDREVEFQASNYRFIYASDDVKAAYLTAFEHAQAVLENPGASREEVKAATANLREAKRKLNGKRPKKVQILIVLKKTKMQVASNELVS</sequence>
<feature type="domain" description="PA" evidence="14">
    <location>
        <begin position="446"/>
        <end position="524"/>
    </location>
</feature>
<dbReference type="InterPro" id="IPR023827">
    <property type="entry name" value="Peptidase_S8_Asp-AS"/>
</dbReference>
<feature type="active site" description="Charge relay system" evidence="8 9">
    <location>
        <position position="261"/>
    </location>
</feature>
<comment type="caution">
    <text evidence="17">The sequence shown here is derived from an EMBL/GenBank/DDBJ whole genome shotgun (WGS) entry which is preliminary data.</text>
</comment>
<feature type="compositionally biased region" description="Low complexity" evidence="11">
    <location>
        <begin position="124"/>
        <end position="160"/>
    </location>
</feature>
<evidence type="ECO:0000256" key="3">
    <source>
        <dbReference type="ARBA" id="ARBA00022670"/>
    </source>
</evidence>
<dbReference type="InterPro" id="IPR015500">
    <property type="entry name" value="Peptidase_S8_subtilisin-rel"/>
</dbReference>
<evidence type="ECO:0000256" key="11">
    <source>
        <dbReference type="SAM" id="MobiDB-lite"/>
    </source>
</evidence>
<dbReference type="Pfam" id="PF04650">
    <property type="entry name" value="YSIRK_signal"/>
    <property type="match status" value="1"/>
</dbReference>
<evidence type="ECO:0000259" key="14">
    <source>
        <dbReference type="Pfam" id="PF02225"/>
    </source>
</evidence>
<dbReference type="InterPro" id="IPR010435">
    <property type="entry name" value="C5a/SBT2-like_Fn3"/>
</dbReference>
<feature type="active site" description="Charge relay system" evidence="8 9">
    <location>
        <position position="589"/>
    </location>
</feature>
<feature type="domain" description="YSIRK Gram-positive signal peptide" evidence="15">
    <location>
        <begin position="3"/>
        <end position="25"/>
    </location>
</feature>
<dbReference type="Pfam" id="PF02225">
    <property type="entry name" value="PA"/>
    <property type="match status" value="1"/>
</dbReference>
<dbReference type="PANTHER" id="PTHR43399">
    <property type="entry name" value="SUBTILISIN-RELATED"/>
    <property type="match status" value="1"/>
</dbReference>
<dbReference type="RefSeq" id="WP_106383739.1">
    <property type="nucleotide sequence ID" value="NZ_PVSZ01000001.1"/>
</dbReference>
<evidence type="ECO:0000259" key="16">
    <source>
        <dbReference type="Pfam" id="PF06280"/>
    </source>
</evidence>
<keyword evidence="7 9" id="KW-0720">Serine protease</keyword>
<keyword evidence="3 9" id="KW-0645">Protease</keyword>
<comment type="similarity">
    <text evidence="1 9 10">Belongs to the peptidase S8 family.</text>
</comment>
<evidence type="ECO:0000259" key="15">
    <source>
        <dbReference type="Pfam" id="PF04650"/>
    </source>
</evidence>
<dbReference type="PRINTS" id="PR00723">
    <property type="entry name" value="SUBTILISIN"/>
</dbReference>
<dbReference type="Gene3D" id="1.20.5.420">
    <property type="entry name" value="Immunoglobulin FC, subunit C"/>
    <property type="match status" value="3"/>
</dbReference>
<dbReference type="Pfam" id="PF00082">
    <property type="entry name" value="Peptidase_S8"/>
    <property type="match status" value="1"/>
</dbReference>
<accession>A0A2T0GA70</accession>
<feature type="domain" description="C5a peptidase/Subtilisin-like protease SBT2-like Fn3-like" evidence="16">
    <location>
        <begin position="673"/>
        <end position="783"/>
    </location>
</feature>
<dbReference type="InterPro" id="IPR046450">
    <property type="entry name" value="PA_dom_sf"/>
</dbReference>
<keyword evidence="2" id="KW-0964">Secreted</keyword>
<dbReference type="NCBIfam" id="TIGR01168">
    <property type="entry name" value="YSIRK_signal"/>
    <property type="match status" value="1"/>
</dbReference>
<feature type="active site" description="Charge relay system" evidence="8 9">
    <location>
        <position position="195"/>
    </location>
</feature>
<dbReference type="PROSITE" id="PS51892">
    <property type="entry name" value="SUBTILASE"/>
    <property type="match status" value="1"/>
</dbReference>
<evidence type="ECO:0000256" key="2">
    <source>
        <dbReference type="ARBA" id="ARBA00022525"/>
    </source>
</evidence>
<dbReference type="InterPro" id="IPR023828">
    <property type="entry name" value="Peptidase_S8_Ser-AS"/>
</dbReference>
<evidence type="ECO:0000256" key="4">
    <source>
        <dbReference type="ARBA" id="ARBA00022729"/>
    </source>
</evidence>
<dbReference type="Pfam" id="PF07554">
    <property type="entry name" value="FIVAR"/>
    <property type="match status" value="3"/>
</dbReference>
<dbReference type="PROSITE" id="PS00136">
    <property type="entry name" value="SUBTILASE_ASP"/>
    <property type="match status" value="1"/>
</dbReference>
<dbReference type="InterPro" id="IPR005877">
    <property type="entry name" value="YSIRK_signal_dom"/>
</dbReference>
<gene>
    <name evidence="17" type="ORF">C6A27_00440</name>
</gene>
<dbReference type="PROSITE" id="PS00138">
    <property type="entry name" value="SUBTILASE_SER"/>
    <property type="match status" value="1"/>
</dbReference>
<evidence type="ECO:0000313" key="18">
    <source>
        <dbReference type="Proteomes" id="UP000238573"/>
    </source>
</evidence>
<evidence type="ECO:0000256" key="8">
    <source>
        <dbReference type="PIRSR" id="PIRSR615500-1"/>
    </source>
</evidence>
<dbReference type="Gene3D" id="2.60.40.10">
    <property type="entry name" value="Immunoglobulins"/>
    <property type="match status" value="1"/>
</dbReference>
<dbReference type="SUPFAM" id="SSF46997">
    <property type="entry name" value="Bacterial immunoglobulin/albumin-binding domains"/>
    <property type="match status" value="1"/>
</dbReference>
<dbReference type="Pfam" id="PF06280">
    <property type="entry name" value="fn3_5"/>
    <property type="match status" value="1"/>
</dbReference>
<evidence type="ECO:0000256" key="10">
    <source>
        <dbReference type="RuleBase" id="RU003355"/>
    </source>
</evidence>
<feature type="chain" id="PRO_5015685882" evidence="12">
    <location>
        <begin position="34"/>
        <end position="1508"/>
    </location>
</feature>
<protein>
    <submittedName>
        <fullName evidence="17">Serine protease</fullName>
    </submittedName>
</protein>
<evidence type="ECO:0000256" key="9">
    <source>
        <dbReference type="PROSITE-ProRule" id="PRU01240"/>
    </source>
</evidence>